<proteinExistence type="predicted"/>
<protein>
    <recommendedName>
        <fullName evidence="1">HEPN AbiU2-like domain-containing protein</fullName>
    </recommendedName>
</protein>
<gene>
    <name evidence="2" type="ORF">XTPLMG728_1523</name>
</gene>
<evidence type="ECO:0000313" key="2">
    <source>
        <dbReference type="EMBL" id="CTP87329.1"/>
    </source>
</evidence>
<dbReference type="EMBL" id="CXOK01000038">
    <property type="protein sequence ID" value="CTP87329.1"/>
    <property type="molecule type" value="Genomic_DNA"/>
</dbReference>
<accession>A0A0K2ZT46</accession>
<organism evidence="2 3">
    <name type="scientific">Xanthomonas graminis pv. poae</name>
    <dbReference type="NCBI Taxonomy" id="227946"/>
    <lineage>
        <taxon>Bacteria</taxon>
        <taxon>Pseudomonadati</taxon>
        <taxon>Pseudomonadota</taxon>
        <taxon>Gammaproteobacteria</taxon>
        <taxon>Lysobacterales</taxon>
        <taxon>Lysobacteraceae</taxon>
        <taxon>Xanthomonas</taxon>
        <taxon>Xanthomonas translucens group</taxon>
        <taxon>Xanthomonas graminis</taxon>
    </lineage>
</organism>
<feature type="domain" description="HEPN AbiU2-like" evidence="1">
    <location>
        <begin position="10"/>
        <end position="194"/>
    </location>
</feature>
<evidence type="ECO:0000259" key="1">
    <source>
        <dbReference type="Pfam" id="PF18734"/>
    </source>
</evidence>
<name>A0A0K2ZT46_9XANT</name>
<evidence type="ECO:0000313" key="3">
    <source>
        <dbReference type="Proteomes" id="UP000041247"/>
    </source>
</evidence>
<dbReference type="AlphaFoldDB" id="A0A0K2ZT46"/>
<dbReference type="Proteomes" id="UP000041247">
    <property type="component" value="Unassembled WGS sequence"/>
</dbReference>
<sequence length="201" mass="23352">MKAKLDQTQGVGLWNHLVPLLGQDYIRELARLFLDRGEKTGSLTNIWRKLQVPGVRAHYRDSYGRMFDDLQGEPIEGYSEATIEDGRQRERDRNMTVFDEEWDRLSAAMDRLSNDPVGQSVKTFRDKRHAHWEMQPIDQEPVPFDIGTLDLTYDGVFEFGRRCETILADLGKLLTHTHWEPSEFSEMSAEHGRALWMTLAK</sequence>
<reference evidence="2 3" key="1">
    <citation type="submission" date="2015-07" db="EMBL/GenBank/DDBJ databases">
        <authorList>
            <person name="Noorani M."/>
        </authorList>
    </citation>
    <scope>NUCLEOTIDE SEQUENCE [LARGE SCALE GENOMIC DNA]</scope>
    <source>
        <strain evidence="2">LMG728</strain>
    </source>
</reference>
<dbReference type="Pfam" id="PF18734">
    <property type="entry name" value="HEPN_AbiU2"/>
    <property type="match status" value="1"/>
</dbReference>
<dbReference type="InterPro" id="IPR040704">
    <property type="entry name" value="HEPN_AbiU2"/>
</dbReference>